<dbReference type="HOGENOM" id="CLU_3037813_0_0_1"/>
<protein>
    <submittedName>
        <fullName evidence="1">Uncharacterized protein</fullName>
    </submittedName>
</protein>
<dbReference type="EMBL" id="KI964003">
    <property type="protein sequence ID" value="EUC44495.1"/>
    <property type="molecule type" value="Genomic_DNA"/>
</dbReference>
<gene>
    <name evidence="1" type="ORF">COCMIDRAFT_98046</name>
</gene>
<dbReference type="RefSeq" id="XP_007689000.1">
    <property type="nucleotide sequence ID" value="XM_007690810.1"/>
</dbReference>
<evidence type="ECO:0000313" key="1">
    <source>
        <dbReference type="EMBL" id="EUC44495.1"/>
    </source>
</evidence>
<reference evidence="1 2" key="1">
    <citation type="journal article" date="2013" name="PLoS Genet.">
        <title>Comparative genome structure, secondary metabolite, and effector coding capacity across Cochliobolus pathogens.</title>
        <authorList>
            <person name="Condon B.J."/>
            <person name="Leng Y."/>
            <person name="Wu D."/>
            <person name="Bushley K.E."/>
            <person name="Ohm R.A."/>
            <person name="Otillar R."/>
            <person name="Martin J."/>
            <person name="Schackwitz W."/>
            <person name="Grimwood J."/>
            <person name="MohdZainudin N."/>
            <person name="Xue C."/>
            <person name="Wang R."/>
            <person name="Manning V.A."/>
            <person name="Dhillon B."/>
            <person name="Tu Z.J."/>
            <person name="Steffenson B.J."/>
            <person name="Salamov A."/>
            <person name="Sun H."/>
            <person name="Lowry S."/>
            <person name="LaButti K."/>
            <person name="Han J."/>
            <person name="Copeland A."/>
            <person name="Lindquist E."/>
            <person name="Barry K."/>
            <person name="Schmutz J."/>
            <person name="Baker S.E."/>
            <person name="Ciuffetti L.M."/>
            <person name="Grigoriev I.V."/>
            <person name="Zhong S."/>
            <person name="Turgeon B.G."/>
        </authorList>
    </citation>
    <scope>NUCLEOTIDE SEQUENCE [LARGE SCALE GENOMIC DNA]</scope>
    <source>
        <strain evidence="1 2">ATCC 44560</strain>
    </source>
</reference>
<dbReference type="KEGG" id="bor:COCMIDRAFT_98046"/>
<keyword evidence="2" id="KW-1185">Reference proteome</keyword>
<accession>W6Z3E8</accession>
<dbReference type="AlphaFoldDB" id="W6Z3E8"/>
<organism evidence="1 2">
    <name type="scientific">Bipolaris oryzae ATCC 44560</name>
    <dbReference type="NCBI Taxonomy" id="930090"/>
    <lineage>
        <taxon>Eukaryota</taxon>
        <taxon>Fungi</taxon>
        <taxon>Dikarya</taxon>
        <taxon>Ascomycota</taxon>
        <taxon>Pezizomycotina</taxon>
        <taxon>Dothideomycetes</taxon>
        <taxon>Pleosporomycetidae</taxon>
        <taxon>Pleosporales</taxon>
        <taxon>Pleosporineae</taxon>
        <taxon>Pleosporaceae</taxon>
        <taxon>Bipolaris</taxon>
    </lineage>
</organism>
<dbReference type="Proteomes" id="UP000054032">
    <property type="component" value="Unassembled WGS sequence"/>
</dbReference>
<sequence>GCLEASSAGITCCITSQTRHQRSTYAILCRFGDWQLYAPWCRYAGSVRDCHIGNC</sequence>
<proteinExistence type="predicted"/>
<name>W6Z3E8_COCMI</name>
<evidence type="ECO:0000313" key="2">
    <source>
        <dbReference type="Proteomes" id="UP000054032"/>
    </source>
</evidence>
<feature type="non-terminal residue" evidence="1">
    <location>
        <position position="1"/>
    </location>
</feature>
<dbReference type="GeneID" id="19129172"/>